<protein>
    <submittedName>
        <fullName evidence="2">Uncharacterized protein</fullName>
    </submittedName>
</protein>
<reference evidence="2 3" key="1">
    <citation type="submission" date="2017-02" db="EMBL/GenBank/DDBJ databases">
        <authorList>
            <person name="Peterson S.W."/>
        </authorList>
    </citation>
    <scope>NUCLEOTIDE SEQUENCE [LARGE SCALE GENOMIC DNA]</scope>
    <source>
        <strain evidence="2 3">ATCC 49788</strain>
    </source>
</reference>
<dbReference type="AlphaFoldDB" id="A0A1T4WY91"/>
<evidence type="ECO:0000313" key="3">
    <source>
        <dbReference type="Proteomes" id="UP000190460"/>
    </source>
</evidence>
<feature type="transmembrane region" description="Helical" evidence="1">
    <location>
        <begin position="98"/>
        <end position="116"/>
    </location>
</feature>
<sequence>MKRPISRTFLYYGYFYLFMCIWLGIQPTWAVQHVHLAEQHHHDGFEHQHQAVAHTPHRQNLAEHASHHWARIVDIDLKYHLSKLNKHNSPSLGLFQTINFNLAGLIPFILRTGLALDLKPRLIPYRNPPARAPPLG</sequence>
<proteinExistence type="predicted"/>
<evidence type="ECO:0000313" key="2">
    <source>
        <dbReference type="EMBL" id="SKA82320.1"/>
    </source>
</evidence>
<dbReference type="EMBL" id="FUYB01000010">
    <property type="protein sequence ID" value="SKA82320.1"/>
    <property type="molecule type" value="Genomic_DNA"/>
</dbReference>
<dbReference type="RefSeq" id="WP_078922756.1">
    <property type="nucleotide sequence ID" value="NZ_FUYB01000010.1"/>
</dbReference>
<keyword evidence="1" id="KW-1133">Transmembrane helix</keyword>
<dbReference type="Proteomes" id="UP000190460">
    <property type="component" value="Unassembled WGS sequence"/>
</dbReference>
<keyword evidence="3" id="KW-1185">Reference proteome</keyword>
<dbReference type="STRING" id="92487.SAMN02745130_02277"/>
<organism evidence="2 3">
    <name type="scientific">Thiothrix eikelboomii</name>
    <dbReference type="NCBI Taxonomy" id="92487"/>
    <lineage>
        <taxon>Bacteria</taxon>
        <taxon>Pseudomonadati</taxon>
        <taxon>Pseudomonadota</taxon>
        <taxon>Gammaproteobacteria</taxon>
        <taxon>Thiotrichales</taxon>
        <taxon>Thiotrichaceae</taxon>
        <taxon>Thiothrix</taxon>
    </lineage>
</organism>
<feature type="transmembrane region" description="Helical" evidence="1">
    <location>
        <begin position="9"/>
        <end position="25"/>
    </location>
</feature>
<evidence type="ECO:0000256" key="1">
    <source>
        <dbReference type="SAM" id="Phobius"/>
    </source>
</evidence>
<keyword evidence="1" id="KW-0812">Transmembrane</keyword>
<name>A0A1T4WY91_9GAMM</name>
<gene>
    <name evidence="2" type="ORF">SAMN02745130_02277</name>
</gene>
<keyword evidence="1" id="KW-0472">Membrane</keyword>
<accession>A0A1T4WY91</accession>